<dbReference type="InterPro" id="IPR029045">
    <property type="entry name" value="ClpP/crotonase-like_dom_sf"/>
</dbReference>
<dbReference type="PANTHER" id="PTHR33507:SF4">
    <property type="entry name" value="NODULATION COMPETITIVENESS PROTEIN NFED"/>
    <property type="match status" value="1"/>
</dbReference>
<dbReference type="InterPro" id="IPR056739">
    <property type="entry name" value="NfeD_membrane"/>
</dbReference>
<evidence type="ECO:0000256" key="7">
    <source>
        <dbReference type="SAM" id="SignalP"/>
    </source>
</evidence>
<dbReference type="EMBL" id="CP035467">
    <property type="protein sequence ID" value="QCW83278.1"/>
    <property type="molecule type" value="Genomic_DNA"/>
</dbReference>
<dbReference type="SUPFAM" id="SSF141322">
    <property type="entry name" value="NfeD domain-like"/>
    <property type="match status" value="1"/>
</dbReference>
<gene>
    <name evidence="11" type="ORF">EQU24_14280</name>
</gene>
<evidence type="ECO:0000256" key="5">
    <source>
        <dbReference type="SAM" id="MobiDB-lite"/>
    </source>
</evidence>
<dbReference type="KEGG" id="mbur:EQU24_14280"/>
<dbReference type="GO" id="GO:0016020">
    <property type="term" value="C:membrane"/>
    <property type="evidence" value="ECO:0007669"/>
    <property type="project" value="UniProtKB-SubCell"/>
</dbReference>
<dbReference type="PANTHER" id="PTHR33507">
    <property type="entry name" value="INNER MEMBRANE PROTEIN YBBJ"/>
    <property type="match status" value="1"/>
</dbReference>
<evidence type="ECO:0000256" key="4">
    <source>
        <dbReference type="ARBA" id="ARBA00023136"/>
    </source>
</evidence>
<accession>A0A4P9UPJ4</accession>
<evidence type="ECO:0000256" key="2">
    <source>
        <dbReference type="ARBA" id="ARBA00022692"/>
    </source>
</evidence>
<evidence type="ECO:0000313" key="12">
    <source>
        <dbReference type="Proteomes" id="UP000305881"/>
    </source>
</evidence>
<evidence type="ECO:0000259" key="10">
    <source>
        <dbReference type="Pfam" id="PF25145"/>
    </source>
</evidence>
<dbReference type="InterPro" id="IPR056738">
    <property type="entry name" value="NfeD1b_N"/>
</dbReference>
<dbReference type="AlphaFoldDB" id="A0A4P9UPJ4"/>
<feature type="domain" description="NfeD1b N-terminal" evidence="10">
    <location>
        <begin position="42"/>
        <end position="236"/>
    </location>
</feature>
<dbReference type="Gene3D" id="3.90.226.10">
    <property type="entry name" value="2-enoyl-CoA Hydratase, Chain A, domain 1"/>
    <property type="match status" value="1"/>
</dbReference>
<sequence>MKRHIDRRTVLPLLFVMAMFINSVSAENNQAAIPATPIVQLTIQDAIGPATSDYIERSMDKASESGAKAILITLDTPGGLDTSMRQIIKKIIASPIPVITYVTPGGARAASAGTYILYASHIAAMTPGTNLGAATPVQLIGPTETPGEQPDKDQSVDQTSSSKSPKNAMAQKAINDAVAYIRSLAEMRGRNANWGEQAVREAASLSAEKALELNVIDILATDRYDLLKQLDQRKINVLGRDISLSTDNAAIQALEPDWRSELLAVITNPNIAYILLIAGIYGLIFEFSNPGAIVPGTIGGISLLLALFAFQVLPINYAGFALILLGISLMIAEAFVPSIGILGFGGLTAFVIGSVILMDTDATGFGIDIALVGAFALTSAAFLIFALGMLLKSRQKPIVSGREELLGETGIVLADFTDTGPVRVHSEIWQARSRESLKKNQRIRVIGRDGLILEVNSTPNQEHKDV</sequence>
<organism evidence="11 12">
    <name type="scientific">Methylotuvimicrobium buryatense</name>
    <name type="common">Methylomicrobium buryatense</name>
    <dbReference type="NCBI Taxonomy" id="95641"/>
    <lineage>
        <taxon>Bacteria</taxon>
        <taxon>Pseudomonadati</taxon>
        <taxon>Pseudomonadota</taxon>
        <taxon>Gammaproteobacteria</taxon>
        <taxon>Methylococcales</taxon>
        <taxon>Methylococcaceae</taxon>
        <taxon>Methylotuvimicrobium</taxon>
    </lineage>
</organism>
<evidence type="ECO:0000256" key="3">
    <source>
        <dbReference type="ARBA" id="ARBA00022989"/>
    </source>
</evidence>
<feature type="compositionally biased region" description="Polar residues" evidence="5">
    <location>
        <begin position="156"/>
        <end position="165"/>
    </location>
</feature>
<feature type="chain" id="PRO_5020962153" evidence="7">
    <location>
        <begin position="27"/>
        <end position="466"/>
    </location>
</feature>
<reference evidence="12" key="1">
    <citation type="journal article" date="2019" name="J. Bacteriol.">
        <title>A Mutagenic Screen Identifies a TonB-Dependent Receptor Required for the Lanthanide Metal Switch in the Type I Methanotroph 'Methylotuvimicrobium buryatense' 5GB1C.</title>
        <authorList>
            <person name="Groom J.D."/>
            <person name="Ford S.M."/>
            <person name="Pesesky M.W."/>
            <person name="Lidstrom M.E."/>
        </authorList>
    </citation>
    <scope>NUCLEOTIDE SEQUENCE [LARGE SCALE GENOMIC DNA]</scope>
    <source>
        <strain evidence="12">5GB1C</strain>
    </source>
</reference>
<keyword evidence="2 6" id="KW-0812">Transmembrane</keyword>
<dbReference type="STRING" id="675511.GCA_000341735_00193"/>
<keyword evidence="12" id="KW-1185">Reference proteome</keyword>
<evidence type="ECO:0000313" key="11">
    <source>
        <dbReference type="EMBL" id="QCW83278.1"/>
    </source>
</evidence>
<feature type="transmembrane region" description="Helical" evidence="6">
    <location>
        <begin position="315"/>
        <end position="332"/>
    </location>
</feature>
<dbReference type="FunFam" id="3.90.226.10:FF:000089">
    <property type="entry name" value="Membrane-bound serine protease"/>
    <property type="match status" value="1"/>
</dbReference>
<dbReference type="CDD" id="cd07020">
    <property type="entry name" value="Clp_protease_NfeD_1"/>
    <property type="match status" value="1"/>
</dbReference>
<feature type="region of interest" description="Disordered" evidence="5">
    <location>
        <begin position="135"/>
        <end position="170"/>
    </location>
</feature>
<keyword evidence="4 6" id="KW-0472">Membrane</keyword>
<dbReference type="SUPFAM" id="SSF52096">
    <property type="entry name" value="ClpP/crotonase"/>
    <property type="match status" value="1"/>
</dbReference>
<name>A0A4P9UPJ4_METBY</name>
<keyword evidence="7" id="KW-0732">Signal</keyword>
<feature type="transmembrane region" description="Helical" evidence="6">
    <location>
        <begin position="369"/>
        <end position="391"/>
    </location>
</feature>
<dbReference type="InterPro" id="IPR052165">
    <property type="entry name" value="Membrane_assoc_protease"/>
</dbReference>
<dbReference type="Pfam" id="PF25145">
    <property type="entry name" value="NfeD1b_N"/>
    <property type="match status" value="1"/>
</dbReference>
<dbReference type="Proteomes" id="UP000305881">
    <property type="component" value="Chromosome"/>
</dbReference>
<feature type="domain" description="NfeD-like C-terminal" evidence="8">
    <location>
        <begin position="402"/>
        <end position="455"/>
    </location>
</feature>
<dbReference type="Gene3D" id="2.40.50.140">
    <property type="entry name" value="Nucleic acid-binding proteins"/>
    <property type="match status" value="1"/>
</dbReference>
<feature type="signal peptide" evidence="7">
    <location>
        <begin position="1"/>
        <end position="26"/>
    </location>
</feature>
<dbReference type="InterPro" id="IPR002810">
    <property type="entry name" value="NfeD-like_C"/>
</dbReference>
<dbReference type="Pfam" id="PF01957">
    <property type="entry name" value="NfeD"/>
    <property type="match status" value="1"/>
</dbReference>
<evidence type="ECO:0000256" key="6">
    <source>
        <dbReference type="SAM" id="Phobius"/>
    </source>
</evidence>
<evidence type="ECO:0000259" key="8">
    <source>
        <dbReference type="Pfam" id="PF01957"/>
    </source>
</evidence>
<dbReference type="OrthoDB" id="5289056at2"/>
<comment type="subcellular location">
    <subcellularLocation>
        <location evidence="1">Membrane</location>
        <topology evidence="1">Multi-pass membrane protein</topology>
    </subcellularLocation>
</comment>
<dbReference type="InterPro" id="IPR012340">
    <property type="entry name" value="NA-bd_OB-fold"/>
</dbReference>
<evidence type="ECO:0000256" key="1">
    <source>
        <dbReference type="ARBA" id="ARBA00004141"/>
    </source>
</evidence>
<keyword evidence="3 6" id="KW-1133">Transmembrane helix</keyword>
<feature type="domain" description="NfeD integral membrane" evidence="9">
    <location>
        <begin position="270"/>
        <end position="385"/>
    </location>
</feature>
<dbReference type="Pfam" id="PF24961">
    <property type="entry name" value="NfeD_membrane"/>
    <property type="match status" value="1"/>
</dbReference>
<protein>
    <submittedName>
        <fullName evidence="11">Nodulation protein NfeD</fullName>
    </submittedName>
</protein>
<feature type="transmembrane region" description="Helical" evidence="6">
    <location>
        <begin position="339"/>
        <end position="357"/>
    </location>
</feature>
<feature type="transmembrane region" description="Helical" evidence="6">
    <location>
        <begin position="262"/>
        <end position="284"/>
    </location>
</feature>
<evidence type="ECO:0000259" key="9">
    <source>
        <dbReference type="Pfam" id="PF24961"/>
    </source>
</evidence>
<proteinExistence type="predicted"/>
<dbReference type="RefSeq" id="WP_017838847.1">
    <property type="nucleotide sequence ID" value="NZ_CP035467.1"/>
</dbReference>